<dbReference type="Gene3D" id="3.20.20.70">
    <property type="entry name" value="Aldolase class I"/>
    <property type="match status" value="1"/>
</dbReference>
<gene>
    <name evidence="7" type="ORF">ERS140147_02277</name>
</gene>
<evidence type="ECO:0000256" key="5">
    <source>
        <dbReference type="ARBA" id="ARBA00023014"/>
    </source>
</evidence>
<feature type="domain" description="Radical SAM core" evidence="6">
    <location>
        <begin position="26"/>
        <end position="249"/>
    </location>
</feature>
<dbReference type="NCBIfam" id="TIGR04478">
    <property type="entry name" value="rSAM_YfkAB"/>
    <property type="match status" value="1"/>
</dbReference>
<evidence type="ECO:0000259" key="6">
    <source>
        <dbReference type="PROSITE" id="PS51918"/>
    </source>
</evidence>
<dbReference type="Pfam" id="PF04055">
    <property type="entry name" value="Radical_SAM"/>
    <property type="match status" value="1"/>
</dbReference>
<sequence>MNSIKLKQPVSILNDPWEAYNDVKDHGELTLSNIEFTTTNLCNMRCSHCAVGYTLQTVDPEPLSMDLIYRRLEEIPNLRTMSITGGEPMFSKKSIRNVVKPLLKYAYDRGIYTQMNSNLTLPQDRYLDIAEYIDVMHISHNWGTTDEFANVGFGAMEKQPPLKAKLKLYEQMIDNACTLSEQGMFVSAETMLNQSTLPHLQKIHHEVVHDMKCSRHEIHPMYPADFASQLNVLSLSEMKKTIHDILDFRDENVWMLFGTLPVFPCLKDDNDQMLLTRLRNAKNVTTRNDPDGRSRLNVNVFTGNVIVTDFGDETGTISNIQKDKLTDVFDKWLSTDLAKSLNCHCAEFSCLGPNVLVKNMYYPNMDFKENERQMHKQPQFIQF</sequence>
<dbReference type="GO" id="GO:0003824">
    <property type="term" value="F:catalytic activity"/>
    <property type="evidence" value="ECO:0007669"/>
    <property type="project" value="InterPro"/>
</dbReference>
<accession>A0A077UN63</accession>
<evidence type="ECO:0000256" key="4">
    <source>
        <dbReference type="ARBA" id="ARBA00023004"/>
    </source>
</evidence>
<dbReference type="PROSITE" id="PS51918">
    <property type="entry name" value="RADICAL_SAM"/>
    <property type="match status" value="1"/>
</dbReference>
<keyword evidence="2" id="KW-0949">S-adenosyl-L-methionine</keyword>
<evidence type="ECO:0000256" key="3">
    <source>
        <dbReference type="ARBA" id="ARBA00022723"/>
    </source>
</evidence>
<dbReference type="InterPro" id="IPR007197">
    <property type="entry name" value="rSAM"/>
</dbReference>
<keyword evidence="4" id="KW-0408">Iron</keyword>
<protein>
    <submittedName>
        <fullName evidence="7">Thioredoxin-like oxidoreductase</fullName>
    </submittedName>
</protein>
<organism evidence="7 8">
    <name type="scientific">Staphylococcus schweitzeri</name>
    <dbReference type="NCBI Taxonomy" id="1654388"/>
    <lineage>
        <taxon>Bacteria</taxon>
        <taxon>Bacillati</taxon>
        <taxon>Bacillota</taxon>
        <taxon>Bacilli</taxon>
        <taxon>Bacillales</taxon>
        <taxon>Staphylococcaceae</taxon>
        <taxon>Staphylococcus</taxon>
    </lineage>
</organism>
<dbReference type="SUPFAM" id="SSF102114">
    <property type="entry name" value="Radical SAM enzymes"/>
    <property type="match status" value="1"/>
</dbReference>
<dbReference type="CDD" id="cd01335">
    <property type="entry name" value="Radical_SAM"/>
    <property type="match status" value="1"/>
</dbReference>
<dbReference type="PANTHER" id="PTHR42836">
    <property type="entry name" value="7-CARBOXY-7-DEAZAGUANINE SYNTHASE"/>
    <property type="match status" value="1"/>
</dbReference>
<dbReference type="InterPro" id="IPR031004">
    <property type="entry name" value="rSAM_YfkAB"/>
</dbReference>
<evidence type="ECO:0000313" key="8">
    <source>
        <dbReference type="Proteomes" id="UP000044616"/>
    </source>
</evidence>
<dbReference type="Proteomes" id="UP000044616">
    <property type="component" value="Unassembled WGS sequence"/>
</dbReference>
<reference evidence="7 8" key="1">
    <citation type="submission" date="2014-05" db="EMBL/GenBank/DDBJ databases">
        <authorList>
            <person name="Aslett A.Martin."/>
            <person name="De Silva Nishadi"/>
        </authorList>
    </citation>
    <scope>NUCLEOTIDE SEQUENCE [LARGE SCALE GENOMIC DNA]</scope>
</reference>
<dbReference type="AlphaFoldDB" id="A0A077UN63"/>
<dbReference type="RefSeq" id="WP_047531872.1">
    <property type="nucleotide sequence ID" value="NZ_CCEH01000024.1"/>
</dbReference>
<dbReference type="SFLD" id="SFLDS00029">
    <property type="entry name" value="Radical_SAM"/>
    <property type="match status" value="1"/>
</dbReference>
<dbReference type="InterPro" id="IPR013785">
    <property type="entry name" value="Aldolase_TIM"/>
</dbReference>
<dbReference type="InterPro" id="IPR014866">
    <property type="entry name" value="YfkB"/>
</dbReference>
<evidence type="ECO:0000256" key="1">
    <source>
        <dbReference type="ARBA" id="ARBA00022485"/>
    </source>
</evidence>
<keyword evidence="1" id="KW-0004">4Fe-4S</keyword>
<keyword evidence="3" id="KW-0479">Metal-binding</keyword>
<dbReference type="PANTHER" id="PTHR42836:SF2">
    <property type="entry name" value="PROTEIN YFKA-RELATED"/>
    <property type="match status" value="1"/>
</dbReference>
<name>A0A077UN63_9STAP</name>
<dbReference type="GO" id="GO:0046872">
    <property type="term" value="F:metal ion binding"/>
    <property type="evidence" value="ECO:0007669"/>
    <property type="project" value="UniProtKB-KW"/>
</dbReference>
<dbReference type="GO" id="GO:0051539">
    <property type="term" value="F:4 iron, 4 sulfur cluster binding"/>
    <property type="evidence" value="ECO:0007669"/>
    <property type="project" value="UniProtKB-KW"/>
</dbReference>
<proteinExistence type="predicted"/>
<keyword evidence="5" id="KW-0411">Iron-sulfur</keyword>
<evidence type="ECO:0000313" key="7">
    <source>
        <dbReference type="EMBL" id="CDR29083.1"/>
    </source>
</evidence>
<evidence type="ECO:0000256" key="2">
    <source>
        <dbReference type="ARBA" id="ARBA00022691"/>
    </source>
</evidence>
<dbReference type="Pfam" id="PF08756">
    <property type="entry name" value="YfkB"/>
    <property type="match status" value="1"/>
</dbReference>
<dbReference type="EMBL" id="CCEH01000024">
    <property type="protein sequence ID" value="CDR29083.1"/>
    <property type="molecule type" value="Genomic_DNA"/>
</dbReference>
<dbReference type="InterPro" id="IPR058240">
    <property type="entry name" value="rSAM_sf"/>
</dbReference>
<dbReference type="SFLD" id="SFLDG01097">
    <property type="entry name" value="Uncharacterised_Radical_SAM_Su"/>
    <property type="match status" value="1"/>
</dbReference>